<sequence length="281" mass="31611">MLEDAVQTNAPPQSDSGLLTANEAQNTHWTPETVLKDLPHRPQTSTPSPVPFFHLLERLKTTKREGWRRFGINHGESIADHMYRMSILTMLAPASLSSRLDVPRCTKMALVHDMAESLVGDITPVDGVLKSEKNRREAETMDYICSGLLGKVGGGLAGEEVRQLWQEYEDGVTEESCFVHDVDKMELILQMVEYERSHGGRIDLGEFSWVAKKIVLPEVREWSDAVLREREEYWAGRERPVTNGDGQRNGDGAQKPETVTGISEEKVKGLEEYYGKATREA</sequence>
<proteinExistence type="predicted"/>
<keyword evidence="2" id="KW-1185">Reference proteome</keyword>
<accession>A0ACC3DZZ7</accession>
<evidence type="ECO:0000313" key="2">
    <source>
        <dbReference type="Proteomes" id="UP001186974"/>
    </source>
</evidence>
<comment type="caution">
    <text evidence="1">The sequence shown here is derived from an EMBL/GenBank/DDBJ whole genome shotgun (WGS) entry which is preliminary data.</text>
</comment>
<dbReference type="EMBL" id="JAWDJW010000002">
    <property type="protein sequence ID" value="KAK3082264.1"/>
    <property type="molecule type" value="Genomic_DNA"/>
</dbReference>
<dbReference type="Proteomes" id="UP001186974">
    <property type="component" value="Unassembled WGS sequence"/>
</dbReference>
<organism evidence="1 2">
    <name type="scientific">Coniosporium uncinatum</name>
    <dbReference type="NCBI Taxonomy" id="93489"/>
    <lineage>
        <taxon>Eukaryota</taxon>
        <taxon>Fungi</taxon>
        <taxon>Dikarya</taxon>
        <taxon>Ascomycota</taxon>
        <taxon>Pezizomycotina</taxon>
        <taxon>Dothideomycetes</taxon>
        <taxon>Dothideomycetes incertae sedis</taxon>
        <taxon>Coniosporium</taxon>
    </lineage>
</organism>
<evidence type="ECO:0000313" key="1">
    <source>
        <dbReference type="EMBL" id="KAK3082264.1"/>
    </source>
</evidence>
<protein>
    <submittedName>
        <fullName evidence="1">Uncharacterized protein</fullName>
    </submittedName>
</protein>
<name>A0ACC3DZZ7_9PEZI</name>
<gene>
    <name evidence="1" type="ORF">LTS18_007820</name>
</gene>
<reference evidence="1" key="1">
    <citation type="submission" date="2024-09" db="EMBL/GenBank/DDBJ databases">
        <title>Black Yeasts Isolated from many extreme environments.</title>
        <authorList>
            <person name="Coleine C."/>
            <person name="Stajich J.E."/>
            <person name="Selbmann L."/>
        </authorList>
    </citation>
    <scope>NUCLEOTIDE SEQUENCE</scope>
    <source>
        <strain evidence="1">CCFEE 5737</strain>
    </source>
</reference>